<dbReference type="GO" id="GO:0015562">
    <property type="term" value="F:efflux transmembrane transporter activity"/>
    <property type="evidence" value="ECO:0007669"/>
    <property type="project" value="InterPro"/>
</dbReference>
<keyword evidence="5" id="KW-0564">Palmitate</keyword>
<evidence type="ECO:0000256" key="8">
    <source>
        <dbReference type="SAM" id="Coils"/>
    </source>
</evidence>
<comment type="similarity">
    <text evidence="2">Belongs to the outer membrane factor (OMF) (TC 1.B.17) family.</text>
</comment>
<dbReference type="PANTHER" id="PTHR30203">
    <property type="entry name" value="OUTER MEMBRANE CATION EFFLUX PROTEIN"/>
    <property type="match status" value="1"/>
</dbReference>
<comment type="subcellular location">
    <subcellularLocation>
        <location evidence="1">Cell outer membrane</location>
    </subcellularLocation>
</comment>
<dbReference type="Pfam" id="PF02321">
    <property type="entry name" value="OEP"/>
    <property type="match status" value="1"/>
</dbReference>
<dbReference type="InterPro" id="IPR003423">
    <property type="entry name" value="OMP_efflux"/>
</dbReference>
<dbReference type="InterPro" id="IPR010131">
    <property type="entry name" value="MdtP/NodT-like"/>
</dbReference>
<dbReference type="STRING" id="1429083.GCA_001885685_01036"/>
<evidence type="ECO:0000313" key="10">
    <source>
        <dbReference type="EMBL" id="SEK91269.1"/>
    </source>
</evidence>
<evidence type="ECO:0000256" key="1">
    <source>
        <dbReference type="ARBA" id="ARBA00004442"/>
    </source>
</evidence>
<reference evidence="10 11" key="1">
    <citation type="submission" date="2016-10" db="EMBL/GenBank/DDBJ databases">
        <authorList>
            <person name="de Groot N.N."/>
        </authorList>
    </citation>
    <scope>NUCLEOTIDE SEQUENCE [LARGE SCALE GENOMIC DNA]</scope>
    <source>
        <strain evidence="10 11">JCM 19513</strain>
    </source>
</reference>
<keyword evidence="7" id="KW-0449">Lipoprotein</keyword>
<evidence type="ECO:0000256" key="5">
    <source>
        <dbReference type="ARBA" id="ARBA00023139"/>
    </source>
</evidence>
<keyword evidence="6" id="KW-0998">Cell outer membrane</keyword>
<proteinExistence type="inferred from homology"/>
<evidence type="ECO:0000256" key="6">
    <source>
        <dbReference type="ARBA" id="ARBA00023237"/>
    </source>
</evidence>
<evidence type="ECO:0000256" key="7">
    <source>
        <dbReference type="ARBA" id="ARBA00023288"/>
    </source>
</evidence>
<organism evidence="10 11">
    <name type="scientific">Atopomonas hussainii</name>
    <dbReference type="NCBI Taxonomy" id="1429083"/>
    <lineage>
        <taxon>Bacteria</taxon>
        <taxon>Pseudomonadati</taxon>
        <taxon>Pseudomonadota</taxon>
        <taxon>Gammaproteobacteria</taxon>
        <taxon>Pseudomonadales</taxon>
        <taxon>Pseudomonadaceae</taxon>
        <taxon>Atopomonas</taxon>
    </lineage>
</organism>
<keyword evidence="9" id="KW-0732">Signal</keyword>
<keyword evidence="3" id="KW-0472">Membrane</keyword>
<feature type="chain" id="PRO_5010371058" evidence="9">
    <location>
        <begin position="28"/>
        <end position="421"/>
    </location>
</feature>
<dbReference type="RefSeq" id="WP_074866884.1">
    <property type="nucleotide sequence ID" value="NZ_FOAS01000006.1"/>
</dbReference>
<keyword evidence="8" id="KW-0175">Coiled coil</keyword>
<name>A0A1H7KWW0_9GAMM</name>
<protein>
    <submittedName>
        <fullName evidence="10">Outer membrane protein TolC</fullName>
    </submittedName>
</protein>
<keyword evidence="11" id="KW-1185">Reference proteome</keyword>
<keyword evidence="3" id="KW-1134">Transmembrane beta strand</keyword>
<keyword evidence="4" id="KW-0812">Transmembrane</keyword>
<dbReference type="EMBL" id="FOAS01000006">
    <property type="protein sequence ID" value="SEK91269.1"/>
    <property type="molecule type" value="Genomic_DNA"/>
</dbReference>
<dbReference type="AlphaFoldDB" id="A0A1H7KWW0"/>
<dbReference type="Gene3D" id="1.20.1600.10">
    <property type="entry name" value="Outer membrane efflux proteins (OEP)"/>
    <property type="match status" value="1"/>
</dbReference>
<feature type="signal peptide" evidence="9">
    <location>
        <begin position="1"/>
        <end position="27"/>
    </location>
</feature>
<evidence type="ECO:0000313" key="11">
    <source>
        <dbReference type="Proteomes" id="UP000185766"/>
    </source>
</evidence>
<feature type="coiled-coil region" evidence="8">
    <location>
        <begin position="306"/>
        <end position="351"/>
    </location>
</feature>
<evidence type="ECO:0000256" key="3">
    <source>
        <dbReference type="ARBA" id="ARBA00022452"/>
    </source>
</evidence>
<dbReference type="PANTHER" id="PTHR30203:SF24">
    <property type="entry name" value="BLR4935 PROTEIN"/>
    <property type="match status" value="1"/>
</dbReference>
<gene>
    <name evidence="10" type="ORF">SAMN05216214_106107</name>
</gene>
<dbReference type="Proteomes" id="UP000185766">
    <property type="component" value="Unassembled WGS sequence"/>
</dbReference>
<sequence length="421" mass="46118">MQPIDLPKPVRALAVLLCAMAVLPAQALTLEQALSQAQQAPLLKASAAGVQAAEQARIPAAALPDPQLRLGLQNVPIESDDRLRLNREPMTMQMVGLMQEMPSRAKREAWQQQADAALGSAHAAAHYQAQSIAAQTAAAWLRSWASTQRLALFPALIKENQLLDKAVQARLASGQGVSAERLVPRQQLALLQEQQDALQAQLRQNQAQLSRWLGQPASRLTGDWPSWPVARQTYRQALLSHPALQSAGAQTREAEANVALAVAEKTPDWSWEVAYQNRDPAFGDMVSLQVSMDLPLFIGSRQGPRIAAEQARLSQTQAQRDDLRLQLQAELEQGLAELERLQLAVRRSEQTMLPLAAQRAKLALADYRGGQGSLSEVIAARSEHIEAQLRDIDLREQRALANAALFFAFDPSQQTAMEGQP</sequence>
<accession>A0A1H7KWW0</accession>
<dbReference type="GO" id="GO:0016020">
    <property type="term" value="C:membrane"/>
    <property type="evidence" value="ECO:0007669"/>
    <property type="project" value="UniProtKB-SubCell"/>
</dbReference>
<evidence type="ECO:0000256" key="2">
    <source>
        <dbReference type="ARBA" id="ARBA00007613"/>
    </source>
</evidence>
<evidence type="ECO:0000256" key="9">
    <source>
        <dbReference type="SAM" id="SignalP"/>
    </source>
</evidence>
<evidence type="ECO:0000256" key="4">
    <source>
        <dbReference type="ARBA" id="ARBA00022692"/>
    </source>
</evidence>
<dbReference type="SUPFAM" id="SSF56954">
    <property type="entry name" value="Outer membrane efflux proteins (OEP)"/>
    <property type="match status" value="1"/>
</dbReference>